<dbReference type="InterPro" id="IPR023198">
    <property type="entry name" value="PGP-like_dom2"/>
</dbReference>
<keyword evidence="4" id="KW-1185">Reference proteome</keyword>
<name>Q1N5D9_9GAMM</name>
<dbReference type="InterPro" id="IPR006439">
    <property type="entry name" value="HAD-SF_hydro_IA"/>
</dbReference>
<dbReference type="NCBIfam" id="TIGR01549">
    <property type="entry name" value="HAD-SF-IA-v1"/>
    <property type="match status" value="1"/>
</dbReference>
<dbReference type="STRING" id="207949.RED65_00090"/>
<dbReference type="InterPro" id="IPR023214">
    <property type="entry name" value="HAD_sf"/>
</dbReference>
<dbReference type="NCBIfam" id="TIGR01662">
    <property type="entry name" value="HAD-SF-IIIA"/>
    <property type="match status" value="1"/>
</dbReference>
<organism evidence="3 4">
    <name type="scientific">Bermanella marisrubri</name>
    <dbReference type="NCBI Taxonomy" id="207949"/>
    <lineage>
        <taxon>Bacteria</taxon>
        <taxon>Pseudomonadati</taxon>
        <taxon>Pseudomonadota</taxon>
        <taxon>Gammaproteobacteria</taxon>
        <taxon>Oceanospirillales</taxon>
        <taxon>Oceanospirillaceae</taxon>
        <taxon>Bermanella</taxon>
    </lineage>
</organism>
<gene>
    <name evidence="3" type="ORF">RED65_00090</name>
</gene>
<dbReference type="SUPFAM" id="SSF56784">
    <property type="entry name" value="HAD-like"/>
    <property type="match status" value="1"/>
</dbReference>
<evidence type="ECO:0000256" key="2">
    <source>
        <dbReference type="ARBA" id="ARBA00022842"/>
    </source>
</evidence>
<accession>Q1N5D9</accession>
<evidence type="ECO:0000313" key="3">
    <source>
        <dbReference type="EMBL" id="EAT13112.1"/>
    </source>
</evidence>
<keyword evidence="1" id="KW-0378">Hydrolase</keyword>
<reference evidence="3 4" key="1">
    <citation type="submission" date="2006-03" db="EMBL/GenBank/DDBJ databases">
        <authorList>
            <person name="Pinhassi J."/>
            <person name="Pedros-Alio C."/>
            <person name="Ferriera S."/>
            <person name="Johnson J."/>
            <person name="Kravitz S."/>
            <person name="Halpern A."/>
            <person name="Remington K."/>
            <person name="Beeson K."/>
            <person name="Tran B."/>
            <person name="Rogers Y.-H."/>
            <person name="Friedman R."/>
            <person name="Venter J.C."/>
        </authorList>
    </citation>
    <scope>NUCLEOTIDE SEQUENCE [LARGE SCALE GENOMIC DNA]</scope>
    <source>
        <strain evidence="3 4">RED65</strain>
    </source>
</reference>
<dbReference type="SFLD" id="SFLDS00003">
    <property type="entry name" value="Haloacid_Dehalogenase"/>
    <property type="match status" value="1"/>
</dbReference>
<dbReference type="SFLD" id="SFLDG01129">
    <property type="entry name" value="C1.5:_HAD__Beta-PGM__Phosphata"/>
    <property type="match status" value="1"/>
</dbReference>
<dbReference type="Gene3D" id="3.40.50.1000">
    <property type="entry name" value="HAD superfamily/HAD-like"/>
    <property type="match status" value="1"/>
</dbReference>
<proteinExistence type="predicted"/>
<dbReference type="RefSeq" id="WP_007017498.1">
    <property type="nucleotide sequence ID" value="NZ_CH724114.1"/>
</dbReference>
<dbReference type="GO" id="GO:0005829">
    <property type="term" value="C:cytosol"/>
    <property type="evidence" value="ECO:0007669"/>
    <property type="project" value="TreeGrafter"/>
</dbReference>
<keyword evidence="2" id="KW-0460">Magnesium</keyword>
<evidence type="ECO:0000313" key="4">
    <source>
        <dbReference type="Proteomes" id="UP000004263"/>
    </source>
</evidence>
<dbReference type="GO" id="GO:0008967">
    <property type="term" value="F:phosphoglycolate phosphatase activity"/>
    <property type="evidence" value="ECO:0007669"/>
    <property type="project" value="TreeGrafter"/>
</dbReference>
<dbReference type="Gene3D" id="1.10.150.240">
    <property type="entry name" value="Putative phosphatase, domain 2"/>
    <property type="match status" value="1"/>
</dbReference>
<dbReference type="GO" id="GO:0046872">
    <property type="term" value="F:metal ion binding"/>
    <property type="evidence" value="ECO:0007669"/>
    <property type="project" value="UniProtKB-KW"/>
</dbReference>
<dbReference type="InterPro" id="IPR006549">
    <property type="entry name" value="HAD-SF_hydro_IIIA"/>
</dbReference>
<dbReference type="GO" id="GO:0006281">
    <property type="term" value="P:DNA repair"/>
    <property type="evidence" value="ECO:0007669"/>
    <property type="project" value="TreeGrafter"/>
</dbReference>
<dbReference type="InterPro" id="IPR050155">
    <property type="entry name" value="HAD-like_hydrolase_sf"/>
</dbReference>
<dbReference type="PANTHER" id="PTHR43434">
    <property type="entry name" value="PHOSPHOGLYCOLATE PHOSPHATASE"/>
    <property type="match status" value="1"/>
</dbReference>
<dbReference type="HOGENOM" id="CLU_045011_19_1_6"/>
<evidence type="ECO:0000256" key="1">
    <source>
        <dbReference type="ARBA" id="ARBA00022801"/>
    </source>
</evidence>
<dbReference type="Proteomes" id="UP000004263">
    <property type="component" value="Unassembled WGS sequence"/>
</dbReference>
<dbReference type="InterPro" id="IPR036412">
    <property type="entry name" value="HAD-like_sf"/>
</dbReference>
<dbReference type="Pfam" id="PF00702">
    <property type="entry name" value="Hydrolase"/>
    <property type="match status" value="1"/>
</dbReference>
<dbReference type="PANTHER" id="PTHR43434:SF23">
    <property type="entry name" value="PHOSPHOGLYCOLATE PHOSPHATASE"/>
    <property type="match status" value="1"/>
</dbReference>
<comment type="caution">
    <text evidence="3">The sequence shown here is derived from an EMBL/GenBank/DDBJ whole genome shotgun (WGS) entry which is preliminary data.</text>
</comment>
<dbReference type="NCBIfam" id="TIGR01509">
    <property type="entry name" value="HAD-SF-IA-v3"/>
    <property type="match status" value="1"/>
</dbReference>
<dbReference type="AlphaFoldDB" id="Q1N5D9"/>
<protein>
    <submittedName>
        <fullName evidence="3">Predicted phosphatase</fullName>
    </submittedName>
</protein>
<sequence length="235" mass="26290">MIENKHYDAVLFDLDGTLVDTAPDFFVVINEMRMADGLDALSYESVRSVVSNGARALINLAYDIDEGHPEYARQRQRLLDLYLQNVAQETRLFPGFDAMLLHFKEQGIPAAIVTNKPRLYADALLKQLKINHGVLEDYIDSLVCPDDVTHRKPNPEALLLACKEMSVNASNCIYVGDHLRDIQAGKAASMTTLACEFGYVGSPQEAKSWQADQTFATSEALAQHLISVTMRRERQ</sequence>
<dbReference type="EMBL" id="AAQH01000002">
    <property type="protein sequence ID" value="EAT13112.1"/>
    <property type="molecule type" value="Genomic_DNA"/>
</dbReference>
<dbReference type="OrthoDB" id="9776368at2"/>